<dbReference type="InterPro" id="IPR021415">
    <property type="entry name" value="SAV0927-like"/>
</dbReference>
<name>A0AAV4LC06_9BACL</name>
<keyword evidence="2" id="KW-1185">Reference proteome</keyword>
<reference evidence="1" key="1">
    <citation type="journal article" date="2023" name="Int. J. Syst. Evol. Microbiol.">
        <title>Collibacillus ludicampi gen. nov., sp. nov., a new soil bacterium of the family Alicyclobacillaceae.</title>
        <authorList>
            <person name="Jojima T."/>
            <person name="Ioku Y."/>
            <person name="Fukuta Y."/>
            <person name="Shirasaka N."/>
            <person name="Matsumura Y."/>
            <person name="Mori M."/>
        </authorList>
    </citation>
    <scope>NUCLEOTIDE SEQUENCE</scope>
    <source>
        <strain evidence="1">TP075</strain>
    </source>
</reference>
<dbReference type="Pfam" id="PF11256">
    <property type="entry name" value="SAV0927-like"/>
    <property type="match status" value="1"/>
</dbReference>
<gene>
    <name evidence="1" type="ORF">DNHGIG_09310</name>
</gene>
<organism evidence="1 2">
    <name type="scientific">Collibacillus ludicampi</name>
    <dbReference type="NCBI Taxonomy" id="2771369"/>
    <lineage>
        <taxon>Bacteria</taxon>
        <taxon>Bacillati</taxon>
        <taxon>Bacillota</taxon>
        <taxon>Bacilli</taxon>
        <taxon>Bacillales</taxon>
        <taxon>Alicyclobacillaceae</taxon>
        <taxon>Collibacillus</taxon>
    </lineage>
</organism>
<evidence type="ECO:0000313" key="2">
    <source>
        <dbReference type="Proteomes" id="UP001057291"/>
    </source>
</evidence>
<sequence>MEQILFDHEETTRTRHVGFIKGGRRFDFTLTYSQHFLGKTIVTCLQTGRSALLDIHDIHIPDILSSKFGLNDEEARHLAGFLETPLSDRMIHTQY</sequence>
<evidence type="ECO:0008006" key="3">
    <source>
        <dbReference type="Google" id="ProtNLM"/>
    </source>
</evidence>
<proteinExistence type="predicted"/>
<dbReference type="EMBL" id="BOQE01000001">
    <property type="protein sequence ID" value="GIM45382.1"/>
    <property type="molecule type" value="Genomic_DNA"/>
</dbReference>
<comment type="caution">
    <text evidence="1">The sequence shown here is derived from an EMBL/GenBank/DDBJ whole genome shotgun (WGS) entry which is preliminary data.</text>
</comment>
<dbReference type="Proteomes" id="UP001057291">
    <property type="component" value="Unassembled WGS sequence"/>
</dbReference>
<protein>
    <recommendedName>
        <fullName evidence="3">DUF3055 domain-containing protein</fullName>
    </recommendedName>
</protein>
<accession>A0AAV4LC06</accession>
<dbReference type="AlphaFoldDB" id="A0AAV4LC06"/>
<evidence type="ECO:0000313" key="1">
    <source>
        <dbReference type="EMBL" id="GIM45382.1"/>
    </source>
</evidence>
<dbReference type="RefSeq" id="WP_282198587.1">
    <property type="nucleotide sequence ID" value="NZ_BOQE01000001.1"/>
</dbReference>